<sequence length="143" mass="16451">MKLACRGHADQNFNINQPTSFQSNSFPFSPSSHSLLRPNPPENKLKPLLTPLEAIVGDWKPLEHQREFLEATNKQDDHTPAFIRASRTCHTHGFKLLRFDDDLDKLAIKGNFYVQSWICDNLDMLDMSNVVKCVLKCLEPWDI</sequence>
<reference evidence="1 2" key="1">
    <citation type="submission" date="2019-05" db="EMBL/GenBank/DDBJ databases">
        <title>Mikania micrantha, genome provides insights into the molecular mechanism of rapid growth.</title>
        <authorList>
            <person name="Liu B."/>
        </authorList>
    </citation>
    <scope>NUCLEOTIDE SEQUENCE [LARGE SCALE GENOMIC DNA]</scope>
    <source>
        <strain evidence="1">NLD-2019</strain>
        <tissue evidence="1">Leaf</tissue>
    </source>
</reference>
<name>A0A5N6LJD5_9ASTR</name>
<dbReference type="Proteomes" id="UP000326396">
    <property type="component" value="Unassembled WGS sequence"/>
</dbReference>
<comment type="caution">
    <text evidence="1">The sequence shown here is derived from an EMBL/GenBank/DDBJ whole genome shotgun (WGS) entry which is preliminary data.</text>
</comment>
<evidence type="ECO:0000313" key="1">
    <source>
        <dbReference type="EMBL" id="KAD2047932.1"/>
    </source>
</evidence>
<proteinExistence type="predicted"/>
<dbReference type="EMBL" id="SZYD01000212">
    <property type="protein sequence ID" value="KAD2047932.1"/>
    <property type="molecule type" value="Genomic_DNA"/>
</dbReference>
<gene>
    <name evidence="1" type="ORF">E3N88_41949</name>
</gene>
<protein>
    <submittedName>
        <fullName evidence="1">Uncharacterized protein</fullName>
    </submittedName>
</protein>
<evidence type="ECO:0000313" key="2">
    <source>
        <dbReference type="Proteomes" id="UP000326396"/>
    </source>
</evidence>
<accession>A0A5N6LJD5</accession>
<dbReference type="AlphaFoldDB" id="A0A5N6LJD5"/>
<organism evidence="1 2">
    <name type="scientific">Mikania micrantha</name>
    <name type="common">bitter vine</name>
    <dbReference type="NCBI Taxonomy" id="192012"/>
    <lineage>
        <taxon>Eukaryota</taxon>
        <taxon>Viridiplantae</taxon>
        <taxon>Streptophyta</taxon>
        <taxon>Embryophyta</taxon>
        <taxon>Tracheophyta</taxon>
        <taxon>Spermatophyta</taxon>
        <taxon>Magnoliopsida</taxon>
        <taxon>eudicotyledons</taxon>
        <taxon>Gunneridae</taxon>
        <taxon>Pentapetalae</taxon>
        <taxon>asterids</taxon>
        <taxon>campanulids</taxon>
        <taxon>Asterales</taxon>
        <taxon>Asteraceae</taxon>
        <taxon>Asteroideae</taxon>
        <taxon>Heliantheae alliance</taxon>
        <taxon>Eupatorieae</taxon>
        <taxon>Mikania</taxon>
    </lineage>
</organism>
<keyword evidence="2" id="KW-1185">Reference proteome</keyword>